<keyword evidence="1" id="KW-1133">Transmembrane helix</keyword>
<evidence type="ECO:0000313" key="3">
    <source>
        <dbReference type="Proteomes" id="UP000014040"/>
    </source>
</evidence>
<protein>
    <recommendedName>
        <fullName evidence="4">NADH dehydrogenase subunit</fullName>
    </recommendedName>
</protein>
<feature type="transmembrane region" description="Helical" evidence="1">
    <location>
        <begin position="137"/>
        <end position="159"/>
    </location>
</feature>
<dbReference type="PANTHER" id="PTHR41307">
    <property type="entry name" value="MEMBRANE PROTEIN-RELATED"/>
    <property type="match status" value="1"/>
</dbReference>
<organism evidence="2 3">
    <name type="scientific">Bacillus cereus VD021</name>
    <dbReference type="NCBI Taxonomy" id="1053224"/>
    <lineage>
        <taxon>Bacteria</taxon>
        <taxon>Bacillati</taxon>
        <taxon>Bacillota</taxon>
        <taxon>Bacilli</taxon>
        <taxon>Bacillales</taxon>
        <taxon>Bacillaceae</taxon>
        <taxon>Bacillus</taxon>
        <taxon>Bacillus cereus group</taxon>
    </lineage>
</organism>
<dbReference type="PANTHER" id="PTHR41307:SF1">
    <property type="entry name" value="MEMBRANE PROTEIN"/>
    <property type="match status" value="1"/>
</dbReference>
<feature type="transmembrane region" description="Helical" evidence="1">
    <location>
        <begin position="174"/>
        <end position="193"/>
    </location>
</feature>
<evidence type="ECO:0000256" key="1">
    <source>
        <dbReference type="SAM" id="Phobius"/>
    </source>
</evidence>
<dbReference type="SUPFAM" id="SSF158560">
    <property type="entry name" value="BH3980-like"/>
    <property type="match status" value="1"/>
</dbReference>
<proteinExistence type="predicted"/>
<sequence length="252" mass="28476">MLSTKSEQFLVELRMYLLQRGKKDEDINGIVEKLEVHLIEAENKGENIDNIIGKSRKQHMKSIGKELPVDKEGLFVLIPAAILVIVAYTCFAPAIRGQFEISQNILLFGLLPLFLTLSVFAITLFKGIPKVYPSTKMSLFLMMLANFIAIGGWLGFYFWLNKQIDTDYFVATTMQNYIIAALCILIFILFALYTKSWLTIIVAFTMGIGPILELVIPSKINKDPLYITVTIIGSIVIGVFLGIYFYIKKKKS</sequence>
<comment type="caution">
    <text evidence="2">The sequence shown here is derived from an EMBL/GenBank/DDBJ whole genome shotgun (WGS) entry which is preliminary data.</text>
</comment>
<name>R8HBW5_BACCE</name>
<feature type="transmembrane region" description="Helical" evidence="1">
    <location>
        <begin position="200"/>
        <end position="220"/>
    </location>
</feature>
<accession>R8HBW5</accession>
<keyword evidence="1" id="KW-0812">Transmembrane</keyword>
<feature type="transmembrane region" description="Helical" evidence="1">
    <location>
        <begin position="74"/>
        <end position="95"/>
    </location>
</feature>
<dbReference type="RefSeq" id="WP_016102768.1">
    <property type="nucleotide sequence ID" value="NZ_KB976282.1"/>
</dbReference>
<dbReference type="EMBL" id="AHES01000055">
    <property type="protein sequence ID" value="EOO70286.1"/>
    <property type="molecule type" value="Genomic_DNA"/>
</dbReference>
<feature type="transmembrane region" description="Helical" evidence="1">
    <location>
        <begin position="101"/>
        <end position="125"/>
    </location>
</feature>
<dbReference type="AlphaFoldDB" id="R8HBW5"/>
<evidence type="ECO:0000313" key="2">
    <source>
        <dbReference type="EMBL" id="EOO70286.1"/>
    </source>
</evidence>
<dbReference type="PATRIC" id="fig|1053224.3.peg.4773"/>
<feature type="transmembrane region" description="Helical" evidence="1">
    <location>
        <begin position="226"/>
        <end position="247"/>
    </location>
</feature>
<reference evidence="2 3" key="1">
    <citation type="submission" date="2012-12" db="EMBL/GenBank/DDBJ databases">
        <title>The Genome Sequence of Bacillus cereus VD021.</title>
        <authorList>
            <consortium name="The Broad Institute Genome Sequencing Platform"/>
            <consortium name="The Broad Institute Genome Sequencing Center for Infectious Disease"/>
            <person name="Feldgarden M."/>
            <person name="Van der Auwera G.A."/>
            <person name="Mahillon J."/>
            <person name="Duprez V."/>
            <person name="Timmery S."/>
            <person name="Mattelet C."/>
            <person name="Dierick K."/>
            <person name="Sun M."/>
            <person name="Yu Z."/>
            <person name="Zhu L."/>
            <person name="Hu X."/>
            <person name="Shank E.B."/>
            <person name="Swiecicka I."/>
            <person name="Hansen B.M."/>
            <person name="Andrup L."/>
            <person name="Walker B."/>
            <person name="Young S.K."/>
            <person name="Zeng Q."/>
            <person name="Gargeya S."/>
            <person name="Fitzgerald M."/>
            <person name="Haas B."/>
            <person name="Abouelleil A."/>
            <person name="Alvarado L."/>
            <person name="Arachchi H.M."/>
            <person name="Berlin A.M."/>
            <person name="Chapman S.B."/>
            <person name="Dewar J."/>
            <person name="Goldberg J."/>
            <person name="Griggs A."/>
            <person name="Gujja S."/>
            <person name="Hansen M."/>
            <person name="Howarth C."/>
            <person name="Imamovic A."/>
            <person name="Larimer J."/>
            <person name="McCowan C."/>
            <person name="Murphy C."/>
            <person name="Neiman D."/>
            <person name="Pearson M."/>
            <person name="Priest M."/>
            <person name="Roberts A."/>
            <person name="Saif S."/>
            <person name="Shea T."/>
            <person name="Sisk P."/>
            <person name="Sykes S."/>
            <person name="Wortman J."/>
            <person name="Nusbaum C."/>
            <person name="Birren B."/>
        </authorList>
    </citation>
    <scope>NUCLEOTIDE SEQUENCE [LARGE SCALE GENOMIC DNA]</scope>
    <source>
        <strain evidence="2 3">VD021</strain>
    </source>
</reference>
<gene>
    <name evidence="2" type="ORF">IIC_04728</name>
</gene>
<dbReference type="HOGENOM" id="CLU_093391_0_0_9"/>
<dbReference type="Proteomes" id="UP000014040">
    <property type="component" value="Unassembled WGS sequence"/>
</dbReference>
<keyword evidence="1" id="KW-0472">Membrane</keyword>
<evidence type="ECO:0008006" key="4">
    <source>
        <dbReference type="Google" id="ProtNLM"/>
    </source>
</evidence>